<keyword evidence="2" id="KW-1185">Reference proteome</keyword>
<evidence type="ECO:0000313" key="1">
    <source>
        <dbReference type="EMBL" id="KAH3782315.1"/>
    </source>
</evidence>
<protein>
    <submittedName>
        <fullName evidence="1">Uncharacterized protein</fullName>
    </submittedName>
</protein>
<evidence type="ECO:0000313" key="2">
    <source>
        <dbReference type="Proteomes" id="UP000828390"/>
    </source>
</evidence>
<organism evidence="1 2">
    <name type="scientific">Dreissena polymorpha</name>
    <name type="common">Zebra mussel</name>
    <name type="synonym">Mytilus polymorpha</name>
    <dbReference type="NCBI Taxonomy" id="45954"/>
    <lineage>
        <taxon>Eukaryota</taxon>
        <taxon>Metazoa</taxon>
        <taxon>Spiralia</taxon>
        <taxon>Lophotrochozoa</taxon>
        <taxon>Mollusca</taxon>
        <taxon>Bivalvia</taxon>
        <taxon>Autobranchia</taxon>
        <taxon>Heteroconchia</taxon>
        <taxon>Euheterodonta</taxon>
        <taxon>Imparidentia</taxon>
        <taxon>Neoheterodontei</taxon>
        <taxon>Myida</taxon>
        <taxon>Dreissenoidea</taxon>
        <taxon>Dreissenidae</taxon>
        <taxon>Dreissena</taxon>
    </lineage>
</organism>
<gene>
    <name evidence="1" type="ORF">DPMN_160227</name>
</gene>
<accession>A0A9D4IPX6</accession>
<name>A0A9D4IPX6_DREPO</name>
<sequence length="55" mass="6003">MVPNVCQFGDPGWARTTTSRQMADYCLRRRHRVPGSGSNNKDGGSAVADLMECCV</sequence>
<comment type="caution">
    <text evidence="1">The sequence shown here is derived from an EMBL/GenBank/DDBJ whole genome shotgun (WGS) entry which is preliminary data.</text>
</comment>
<proteinExistence type="predicted"/>
<dbReference type="Proteomes" id="UP000828390">
    <property type="component" value="Unassembled WGS sequence"/>
</dbReference>
<reference evidence="1" key="1">
    <citation type="journal article" date="2019" name="bioRxiv">
        <title>The Genome of the Zebra Mussel, Dreissena polymorpha: A Resource for Invasive Species Research.</title>
        <authorList>
            <person name="McCartney M.A."/>
            <person name="Auch B."/>
            <person name="Kono T."/>
            <person name="Mallez S."/>
            <person name="Zhang Y."/>
            <person name="Obille A."/>
            <person name="Becker A."/>
            <person name="Abrahante J.E."/>
            <person name="Garbe J."/>
            <person name="Badalamenti J.P."/>
            <person name="Herman A."/>
            <person name="Mangelson H."/>
            <person name="Liachko I."/>
            <person name="Sullivan S."/>
            <person name="Sone E.D."/>
            <person name="Koren S."/>
            <person name="Silverstein K.A.T."/>
            <person name="Beckman K.B."/>
            <person name="Gohl D.M."/>
        </authorList>
    </citation>
    <scope>NUCLEOTIDE SEQUENCE</scope>
    <source>
        <strain evidence="1">Duluth1</strain>
        <tissue evidence="1">Whole animal</tissue>
    </source>
</reference>
<dbReference type="EMBL" id="JAIWYP010000008">
    <property type="protein sequence ID" value="KAH3782315.1"/>
    <property type="molecule type" value="Genomic_DNA"/>
</dbReference>
<reference evidence="1" key="2">
    <citation type="submission" date="2020-11" db="EMBL/GenBank/DDBJ databases">
        <authorList>
            <person name="McCartney M.A."/>
            <person name="Auch B."/>
            <person name="Kono T."/>
            <person name="Mallez S."/>
            <person name="Becker A."/>
            <person name="Gohl D.M."/>
            <person name="Silverstein K.A.T."/>
            <person name="Koren S."/>
            <person name="Bechman K.B."/>
            <person name="Herman A."/>
            <person name="Abrahante J.E."/>
            <person name="Garbe J."/>
        </authorList>
    </citation>
    <scope>NUCLEOTIDE SEQUENCE</scope>
    <source>
        <strain evidence="1">Duluth1</strain>
        <tissue evidence="1">Whole animal</tissue>
    </source>
</reference>
<dbReference type="AlphaFoldDB" id="A0A9D4IPX6"/>